<reference evidence="3" key="1">
    <citation type="submission" date="2014-07" db="EMBL/GenBank/DDBJ databases">
        <title>Identification of a novel salt tolerance gene in wild soybean by whole-genome sequencing.</title>
        <authorList>
            <person name="Lam H.-M."/>
            <person name="Qi X."/>
            <person name="Li M.-W."/>
            <person name="Liu X."/>
            <person name="Xie M."/>
            <person name="Ni M."/>
            <person name="Xu X."/>
        </authorList>
    </citation>
    <scope>NUCLEOTIDE SEQUENCE [LARGE SCALE GENOMIC DNA]</scope>
    <source>
        <tissue evidence="3">Root</tissue>
    </source>
</reference>
<name>A0A0B2QE23_GLYSO</name>
<dbReference type="AlphaFoldDB" id="A0A0B2QE23"/>
<keyword evidence="1" id="KW-1133">Transmembrane helix</keyword>
<evidence type="ECO:0000256" key="1">
    <source>
        <dbReference type="SAM" id="Phobius"/>
    </source>
</evidence>
<dbReference type="PANTHER" id="PTHR24177">
    <property type="entry name" value="CASKIN"/>
    <property type="match status" value="1"/>
</dbReference>
<organism evidence="3">
    <name type="scientific">Glycine soja</name>
    <name type="common">Wild soybean</name>
    <dbReference type="NCBI Taxonomy" id="3848"/>
    <lineage>
        <taxon>Eukaryota</taxon>
        <taxon>Viridiplantae</taxon>
        <taxon>Streptophyta</taxon>
        <taxon>Embryophyta</taxon>
        <taxon>Tracheophyta</taxon>
        <taxon>Spermatophyta</taxon>
        <taxon>Magnoliopsida</taxon>
        <taxon>eudicotyledons</taxon>
        <taxon>Gunneridae</taxon>
        <taxon>Pentapetalae</taxon>
        <taxon>rosids</taxon>
        <taxon>fabids</taxon>
        <taxon>Fabales</taxon>
        <taxon>Fabaceae</taxon>
        <taxon>Papilionoideae</taxon>
        <taxon>50 kb inversion clade</taxon>
        <taxon>NPAAA clade</taxon>
        <taxon>indigoferoid/millettioid clade</taxon>
        <taxon>Phaseoleae</taxon>
        <taxon>Glycine</taxon>
        <taxon>Glycine subgen. Soja</taxon>
    </lineage>
</organism>
<evidence type="ECO:0000313" key="3">
    <source>
        <dbReference type="EMBL" id="KHN19811.1"/>
    </source>
</evidence>
<sequence length="95" mass="10187">MKESYEWIKETSNPCSVVAALIGSVCLATSSTAPGSTNKGKPKLEGQPAFDAFAIASLIGLSFSITTLTMFLAIPTSRKQVEDFRKSLSLMHFLA</sequence>
<dbReference type="InterPro" id="IPR026961">
    <property type="entry name" value="PGG_dom"/>
</dbReference>
<dbReference type="Pfam" id="PF13962">
    <property type="entry name" value="PGG"/>
    <property type="match status" value="1"/>
</dbReference>
<dbReference type="Proteomes" id="UP000053555">
    <property type="component" value="Unassembled WGS sequence"/>
</dbReference>
<feature type="transmembrane region" description="Helical" evidence="1">
    <location>
        <begin position="52"/>
        <end position="74"/>
    </location>
</feature>
<protein>
    <recommendedName>
        <fullName evidence="2">PGG domain-containing protein</fullName>
    </recommendedName>
</protein>
<keyword evidence="1" id="KW-0812">Transmembrane</keyword>
<dbReference type="GO" id="GO:0016020">
    <property type="term" value="C:membrane"/>
    <property type="evidence" value="ECO:0007669"/>
    <property type="project" value="TreeGrafter"/>
</dbReference>
<evidence type="ECO:0000259" key="2">
    <source>
        <dbReference type="Pfam" id="PF13962"/>
    </source>
</evidence>
<proteinExistence type="predicted"/>
<keyword evidence="1" id="KW-0472">Membrane</keyword>
<accession>A0A0B2QE23</accession>
<dbReference type="EMBL" id="KN658694">
    <property type="protein sequence ID" value="KHN19811.1"/>
    <property type="molecule type" value="Genomic_DNA"/>
</dbReference>
<gene>
    <name evidence="3" type="ORF">glysoja_036728</name>
</gene>
<feature type="domain" description="PGG" evidence="2">
    <location>
        <begin position="6"/>
        <end position="91"/>
    </location>
</feature>
<dbReference type="PANTHER" id="PTHR24177:SF187">
    <property type="entry name" value="ANKYRIN REPEAT PROTEIN"/>
    <property type="match status" value="1"/>
</dbReference>